<comment type="catalytic activity">
    <reaction evidence="1">
        <text>S-ubiquitinyl-[E2 ubiquitin-conjugating enzyme]-L-cysteine + [acceptor protein]-L-lysine = [E2 ubiquitin-conjugating enzyme]-L-cysteine + N(6)-ubiquitinyl-[acceptor protein]-L-lysine.</text>
        <dbReference type="EC" id="2.3.2.27"/>
    </reaction>
</comment>
<keyword evidence="5" id="KW-0808">Transferase</keyword>
<dbReference type="GO" id="GO:0061630">
    <property type="term" value="F:ubiquitin protein ligase activity"/>
    <property type="evidence" value="ECO:0007669"/>
    <property type="project" value="UniProtKB-EC"/>
</dbReference>
<comment type="pathway">
    <text evidence="3">Protein modification; protein ubiquitination.</text>
</comment>
<dbReference type="Pfam" id="PF25333">
    <property type="entry name" value="DUF2921_N"/>
    <property type="match status" value="1"/>
</dbReference>
<dbReference type="GO" id="GO:0012505">
    <property type="term" value="C:endomembrane system"/>
    <property type="evidence" value="ECO:0007669"/>
    <property type="project" value="UniProtKB-SubCell"/>
</dbReference>
<name>A0A835AV83_9POAL</name>
<dbReference type="EC" id="2.3.2.27" evidence="4"/>
<dbReference type="PANTHER" id="PTHR33389">
    <property type="entry name" value="FAMILY PROTEIN, PUTATIVE (DUF2921)-RELATED"/>
    <property type="match status" value="1"/>
</dbReference>
<dbReference type="PANTHER" id="PTHR33389:SF3">
    <property type="entry name" value="OS07G0580700 PROTEIN"/>
    <property type="match status" value="1"/>
</dbReference>
<keyword evidence="6" id="KW-0812">Transmembrane</keyword>
<organism evidence="12 13">
    <name type="scientific">Digitaria exilis</name>
    <dbReference type="NCBI Taxonomy" id="1010633"/>
    <lineage>
        <taxon>Eukaryota</taxon>
        <taxon>Viridiplantae</taxon>
        <taxon>Streptophyta</taxon>
        <taxon>Embryophyta</taxon>
        <taxon>Tracheophyta</taxon>
        <taxon>Spermatophyta</taxon>
        <taxon>Magnoliopsida</taxon>
        <taxon>Liliopsida</taxon>
        <taxon>Poales</taxon>
        <taxon>Poaceae</taxon>
        <taxon>PACMAD clade</taxon>
        <taxon>Panicoideae</taxon>
        <taxon>Panicodae</taxon>
        <taxon>Paniceae</taxon>
        <taxon>Anthephorinae</taxon>
        <taxon>Digitaria</taxon>
    </lineage>
</organism>
<dbReference type="InterPro" id="IPR021319">
    <property type="entry name" value="DUF2921"/>
</dbReference>
<feature type="domain" description="DUF2921" evidence="11">
    <location>
        <begin position="362"/>
        <end position="463"/>
    </location>
</feature>
<keyword evidence="7" id="KW-0833">Ubl conjugation pathway</keyword>
<keyword evidence="13" id="KW-1185">Reference proteome</keyword>
<comment type="caution">
    <text evidence="12">The sequence shown here is derived from an EMBL/GenBank/DDBJ whole genome shotgun (WGS) entry which is preliminary data.</text>
</comment>
<evidence type="ECO:0000256" key="5">
    <source>
        <dbReference type="ARBA" id="ARBA00022679"/>
    </source>
</evidence>
<proteinExistence type="predicted"/>
<evidence type="ECO:0000256" key="9">
    <source>
        <dbReference type="ARBA" id="ARBA00023136"/>
    </source>
</evidence>
<dbReference type="Pfam" id="PF11145">
    <property type="entry name" value="DUF2921"/>
    <property type="match status" value="1"/>
</dbReference>
<sequence length="716" mass="78508">MPYRFQSGELVATACSPWPASDAVAAGSHSGELYKGISICEVLHRGYAHGNKLSVVPNWQCSSKDQPCRWPWPFETSTAADGAGEALAFDVGAIALQDVQCFPASYEDGSEYSRVSAVFQALPPRSIGSRRQCETSWTTCRSRLRACGRPRQGRPAWWGASAVGGTRATTVCVCLYIPRTFSITRSSIMLGRITSINAGGDDDEETHRPVLLELRVPPVRLWGLSKALRFRMAYNYTVVKQAGEFLRRSGSAFSTGRDMVAKSLFLSYPYPKKDTTGGDQVTSLFRLGDELMLWFTAVPALFPSGSIERPVLLLEMLSVEQAVGPIAPRSFWHGSLSMAASQPSKEPAAAAGAGTGWRPLLNVSAELRIFGKPFGWTTALSLEGVYDPEDGRMFLIGCRNVGVPESNVSTSRAEADLEEGMDCSIKVKVKYPPTTTHWLISSTAKVHITTTRSAGDPLYFAAVRLEAWPVMYSQGIINAVLRVVVLTALSQLRHLKSHADVAPHVSHAMLAVQIVGYGVRLITGFEAAGTDDLYRAVDLTARALVLAALLLTLWINEMVGQSRAWMLARSPLEPWRVPSDRKVLVYNCGAPLVAPALGTNGQAISTEQLAAVMHDLFLLPQLIGNAVWRVNCKPPRESYYLGVTAARLLPHAYDYLRPPAPVVDPYSNQYSGHEYFHMPKPVDLVVPLFGMVLALDVYMQQRWNFAIANKTRKVEQ</sequence>
<reference evidence="12" key="1">
    <citation type="submission" date="2020-07" db="EMBL/GenBank/DDBJ databases">
        <title>Genome sequence and genetic diversity analysis of an under-domesticated orphan crop, white fonio (Digitaria exilis).</title>
        <authorList>
            <person name="Bennetzen J.L."/>
            <person name="Chen S."/>
            <person name="Ma X."/>
            <person name="Wang X."/>
            <person name="Yssel A.E.J."/>
            <person name="Chaluvadi S.R."/>
            <person name="Johnson M."/>
            <person name="Gangashetty P."/>
            <person name="Hamidou F."/>
            <person name="Sanogo M.D."/>
            <person name="Zwaenepoel A."/>
            <person name="Wallace J."/>
            <person name="Van De Peer Y."/>
            <person name="Van Deynze A."/>
        </authorList>
    </citation>
    <scope>NUCLEOTIDE SEQUENCE</scope>
    <source>
        <tissue evidence="12">Leaves</tissue>
    </source>
</reference>
<evidence type="ECO:0000256" key="6">
    <source>
        <dbReference type="ARBA" id="ARBA00022692"/>
    </source>
</evidence>
<dbReference type="Proteomes" id="UP000636709">
    <property type="component" value="Unassembled WGS sequence"/>
</dbReference>
<dbReference type="EMBL" id="JACEFO010002272">
    <property type="protein sequence ID" value="KAF8669383.1"/>
    <property type="molecule type" value="Genomic_DNA"/>
</dbReference>
<keyword evidence="9" id="KW-0472">Membrane</keyword>
<evidence type="ECO:0000256" key="2">
    <source>
        <dbReference type="ARBA" id="ARBA00004127"/>
    </source>
</evidence>
<feature type="domain" description="SWEET-like" evidence="10">
    <location>
        <begin position="477"/>
        <end position="707"/>
    </location>
</feature>
<dbReference type="AlphaFoldDB" id="A0A835AV83"/>
<evidence type="ECO:0000256" key="8">
    <source>
        <dbReference type="ARBA" id="ARBA00022989"/>
    </source>
</evidence>
<evidence type="ECO:0000256" key="7">
    <source>
        <dbReference type="ARBA" id="ARBA00022786"/>
    </source>
</evidence>
<keyword evidence="8" id="KW-1133">Transmembrane helix</keyword>
<evidence type="ECO:0000313" key="13">
    <source>
        <dbReference type="Proteomes" id="UP000636709"/>
    </source>
</evidence>
<evidence type="ECO:0000256" key="4">
    <source>
        <dbReference type="ARBA" id="ARBA00012483"/>
    </source>
</evidence>
<accession>A0A835AV83</accession>
<evidence type="ECO:0000256" key="1">
    <source>
        <dbReference type="ARBA" id="ARBA00000900"/>
    </source>
</evidence>
<gene>
    <name evidence="12" type="ORF">HU200_051726</name>
</gene>
<comment type="subcellular location">
    <subcellularLocation>
        <location evidence="2">Endomembrane system</location>
        <topology evidence="2">Multi-pass membrane protein</topology>
    </subcellularLocation>
</comment>
<dbReference type="OrthoDB" id="618601at2759"/>
<evidence type="ECO:0000313" key="12">
    <source>
        <dbReference type="EMBL" id="KAF8669383.1"/>
    </source>
</evidence>
<evidence type="ECO:0000259" key="10">
    <source>
        <dbReference type="Pfam" id="PF11145"/>
    </source>
</evidence>
<evidence type="ECO:0000256" key="3">
    <source>
        <dbReference type="ARBA" id="ARBA00004906"/>
    </source>
</evidence>
<protein>
    <recommendedName>
        <fullName evidence="4">RING-type E3 ubiquitin transferase</fullName>
        <ecNumber evidence="4">2.3.2.27</ecNumber>
    </recommendedName>
</protein>
<dbReference type="InterPro" id="IPR057425">
    <property type="entry name" value="DUF2921_N"/>
</dbReference>
<evidence type="ECO:0000259" key="11">
    <source>
        <dbReference type="Pfam" id="PF25333"/>
    </source>
</evidence>